<dbReference type="InterPro" id="IPR000259">
    <property type="entry name" value="Adhesion_dom_fimbrial"/>
</dbReference>
<dbReference type="Proteomes" id="UP000183653">
    <property type="component" value="Chromosome I"/>
</dbReference>
<dbReference type="InterPro" id="IPR008966">
    <property type="entry name" value="Adhesion_dom_sf"/>
</dbReference>
<sequence length="341" mass="36335">MHKTKPAHTGGYAVFFRRSREFRMKRLSGAFGLLVLAGVATTAHAVDCRVNGGPWQNGNPNLQVPVTVTLSADRSRIMLEGARLECRFTYSGGPAWHADFWASGSAAGTAWTPGPKFVREGTGLRINGSFYNTPVPSGIGIATIPNNGTFYPIDVTPYILLRNYPSNPFDVRIGDNLGLLRLTSSNNYDGTRPQLTVTYTAANNFTVSPSTCTINNNIPIEINFGNVHQRGIGTDPLTSSIISNRRLTYSCPDGGINTPITITYKGTRSAFDSRLLMMTNADVGTALVRSGSAVPVNGSFLTRITNSTGADDVTFSLVRRAGSLPAAGPISGSGVLVMGVP</sequence>
<keyword evidence="4" id="KW-1185">Reference proteome</keyword>
<reference evidence="3 4" key="1">
    <citation type="submission" date="2016-10" db="EMBL/GenBank/DDBJ databases">
        <authorList>
            <person name="Varghese N."/>
            <person name="Submissions S."/>
        </authorList>
    </citation>
    <scope>NUCLEOTIDE SEQUENCE [LARGE SCALE GENOMIC DNA]</scope>
    <source>
        <strain evidence="3 4">BS2775</strain>
    </source>
</reference>
<feature type="domain" description="Fimbrial-type adhesion" evidence="2">
    <location>
        <begin position="206"/>
        <end position="332"/>
    </location>
</feature>
<feature type="signal peptide" evidence="1">
    <location>
        <begin position="1"/>
        <end position="45"/>
    </location>
</feature>
<accession>A0A8B3XXN5</accession>
<dbReference type="Gene3D" id="2.60.40.1090">
    <property type="entry name" value="Fimbrial-type adhesion domain"/>
    <property type="match status" value="2"/>
</dbReference>
<feature type="chain" id="PRO_5032514330" evidence="1">
    <location>
        <begin position="46"/>
        <end position="341"/>
    </location>
</feature>
<proteinExistence type="predicted"/>
<evidence type="ECO:0000259" key="2">
    <source>
        <dbReference type="Pfam" id="PF00419"/>
    </source>
</evidence>
<organism evidence="3 4">
    <name type="scientific">Pseudomonas orientalis</name>
    <dbReference type="NCBI Taxonomy" id="76758"/>
    <lineage>
        <taxon>Bacteria</taxon>
        <taxon>Pseudomonadati</taxon>
        <taxon>Pseudomonadota</taxon>
        <taxon>Gammaproteobacteria</taxon>
        <taxon>Pseudomonadales</taxon>
        <taxon>Pseudomonadaceae</taxon>
        <taxon>Pseudomonas</taxon>
    </lineage>
</organism>
<dbReference type="SUPFAM" id="SSF49401">
    <property type="entry name" value="Bacterial adhesins"/>
    <property type="match status" value="1"/>
</dbReference>
<name>A0A8B3XXN5_9PSED</name>
<dbReference type="EMBL" id="LT629782">
    <property type="protein sequence ID" value="SDT99664.1"/>
    <property type="molecule type" value="Genomic_DNA"/>
</dbReference>
<protein>
    <submittedName>
        <fullName evidence="3">Fimbrial protein</fullName>
    </submittedName>
</protein>
<evidence type="ECO:0000256" key="1">
    <source>
        <dbReference type="SAM" id="SignalP"/>
    </source>
</evidence>
<dbReference type="AlphaFoldDB" id="A0A8B3XXN5"/>
<evidence type="ECO:0000313" key="3">
    <source>
        <dbReference type="EMBL" id="SDT99664.1"/>
    </source>
</evidence>
<dbReference type="InterPro" id="IPR036937">
    <property type="entry name" value="Adhesion_dom_fimbrial_sf"/>
</dbReference>
<evidence type="ECO:0000313" key="4">
    <source>
        <dbReference type="Proteomes" id="UP000183653"/>
    </source>
</evidence>
<dbReference type="GO" id="GO:0009289">
    <property type="term" value="C:pilus"/>
    <property type="evidence" value="ECO:0007669"/>
    <property type="project" value="InterPro"/>
</dbReference>
<gene>
    <name evidence="3" type="ORF">SAMN04490197_1832</name>
</gene>
<keyword evidence="1" id="KW-0732">Signal</keyword>
<dbReference type="GO" id="GO:0007155">
    <property type="term" value="P:cell adhesion"/>
    <property type="evidence" value="ECO:0007669"/>
    <property type="project" value="InterPro"/>
</dbReference>
<dbReference type="Pfam" id="PF00419">
    <property type="entry name" value="Fimbrial"/>
    <property type="match status" value="1"/>
</dbReference>